<dbReference type="PANTHER" id="PTHR33258">
    <property type="entry name" value="TRANSPOSASE INSL FOR INSERTION SEQUENCE ELEMENT IS186A-RELATED"/>
    <property type="match status" value="1"/>
</dbReference>
<dbReference type="Pfam" id="PF01609">
    <property type="entry name" value="DDE_Tnp_1"/>
    <property type="match status" value="1"/>
</dbReference>
<dbReference type="NCBIfam" id="NF033592">
    <property type="entry name" value="transpos_IS4_1"/>
    <property type="match status" value="1"/>
</dbReference>
<protein>
    <recommendedName>
        <fullName evidence="9">Transposase IS4-like domain-containing protein</fullName>
    </recommendedName>
</protein>
<dbReference type="STRING" id="999422.HMPREF9944_00796"/>
<feature type="domain" description="DUF4372" evidence="6">
    <location>
        <begin position="4"/>
        <end position="75"/>
    </location>
</feature>
<dbReference type="GO" id="GO:0003677">
    <property type="term" value="F:DNA binding"/>
    <property type="evidence" value="ECO:0007669"/>
    <property type="project" value="UniProtKB-KW"/>
</dbReference>
<dbReference type="PANTHER" id="PTHR33258:SF1">
    <property type="entry name" value="TRANSPOSASE INSL FOR INSERTION SEQUENCE ELEMENT IS186A-RELATED"/>
    <property type="match status" value="1"/>
</dbReference>
<comment type="caution">
    <text evidence="7">The sequence shown here is derived from an EMBL/GenBank/DDBJ whole genome shotgun (WGS) entry which is preliminary data.</text>
</comment>
<keyword evidence="4" id="KW-0233">DNA recombination</keyword>
<dbReference type="InterPro" id="IPR047952">
    <property type="entry name" value="Transpos_IS4"/>
</dbReference>
<dbReference type="InterPro" id="IPR002559">
    <property type="entry name" value="Transposase_11"/>
</dbReference>
<dbReference type="AlphaFoldDB" id="H1HKV2"/>
<reference evidence="7 8" key="1">
    <citation type="submission" date="2011-12" db="EMBL/GenBank/DDBJ databases">
        <title>The Genome Sequence of Prevotella maculosa OT 289.</title>
        <authorList>
            <consortium name="The Broad Institute Genome Sequencing Platform"/>
            <person name="Earl A."/>
            <person name="Ward D."/>
            <person name="Feldgarden M."/>
            <person name="Gevers D."/>
            <person name="Izard J."/>
            <person name="Blanton J.M."/>
            <person name="Mathney J."/>
            <person name="Tanner A.C."/>
            <person name="Dewhirst F.E."/>
            <person name="Young S.K."/>
            <person name="Zeng Q."/>
            <person name="Gargeya S."/>
            <person name="Fitzgerald M."/>
            <person name="Haas B."/>
            <person name="Abouelleil A."/>
            <person name="Alvarado L."/>
            <person name="Arachchi H.M."/>
            <person name="Berlin A."/>
            <person name="Chapman S.B."/>
            <person name="Gearin G."/>
            <person name="Goldberg J."/>
            <person name="Griggs A."/>
            <person name="Gujja S."/>
            <person name="Hansen M."/>
            <person name="Heiman D."/>
            <person name="Howarth C."/>
            <person name="Larimer J."/>
            <person name="Lui A."/>
            <person name="MacDonald P.J.P."/>
            <person name="McCowen C."/>
            <person name="Montmayeur A."/>
            <person name="Murphy C."/>
            <person name="Neiman D."/>
            <person name="Pearson M."/>
            <person name="Priest M."/>
            <person name="Roberts A."/>
            <person name="Saif S."/>
            <person name="Shea T."/>
            <person name="Sisk P."/>
            <person name="Stolte C."/>
            <person name="Sykes S."/>
            <person name="Wortman J."/>
            <person name="Nusbaum C."/>
            <person name="Birren B."/>
        </authorList>
    </citation>
    <scope>NUCLEOTIDE SEQUENCE [LARGE SCALE GENOMIC DNA]</scope>
    <source>
        <strain evidence="7 8">OT 289</strain>
    </source>
</reference>
<dbReference type="GO" id="GO:0004803">
    <property type="term" value="F:transposase activity"/>
    <property type="evidence" value="ECO:0007669"/>
    <property type="project" value="InterPro"/>
</dbReference>
<evidence type="ECO:0000256" key="4">
    <source>
        <dbReference type="ARBA" id="ARBA00023172"/>
    </source>
</evidence>
<gene>
    <name evidence="7" type="ORF">HMPREF9944_00796</name>
</gene>
<comment type="similarity">
    <text evidence="1">Belongs to the transposase 11 family.</text>
</comment>
<dbReference type="InterPro" id="IPR012337">
    <property type="entry name" value="RNaseH-like_sf"/>
</dbReference>
<evidence type="ECO:0000256" key="1">
    <source>
        <dbReference type="ARBA" id="ARBA00010075"/>
    </source>
</evidence>
<dbReference type="HOGENOM" id="CLU_043140_2_1_10"/>
<evidence type="ECO:0000313" key="7">
    <source>
        <dbReference type="EMBL" id="EHO73203.1"/>
    </source>
</evidence>
<dbReference type="SUPFAM" id="SSF53098">
    <property type="entry name" value="Ribonuclease H-like"/>
    <property type="match status" value="1"/>
</dbReference>
<evidence type="ECO:0000259" key="5">
    <source>
        <dbReference type="Pfam" id="PF01609"/>
    </source>
</evidence>
<proteinExistence type="inferred from homology"/>
<keyword evidence="8" id="KW-1185">Reference proteome</keyword>
<dbReference type="InterPro" id="IPR025399">
    <property type="entry name" value="DUF4372"/>
</dbReference>
<dbReference type="OrthoDB" id="7327264at2"/>
<dbReference type="EMBL" id="AGEK01000016">
    <property type="protein sequence ID" value="EHO73203.1"/>
    <property type="molecule type" value="Genomic_DNA"/>
</dbReference>
<keyword evidence="3" id="KW-0238">DNA-binding</keyword>
<sequence>MNQGKYIFSQLTDFLPKIKFDWLVKKYEGNKYVKKFTCWNHLLVMIFAQLTQRESLRDLVSTLNAHKSKFNRLGFGEAVTRSNLSKANEQREARIFEEMAVYLAQEAREYRIGSVSEDSFYEGSVYAFDSTMVSLSLQIFWWSRLHHDKGAVKMHTLYDVKTDIPSFFVITNGDIHDSKMMHLIPYEQGALYIFDRGYMNTAQLCLIKRIGAFFVVRECTLSNKSAQLGPQLSLGF</sequence>
<dbReference type="GO" id="GO:0006313">
    <property type="term" value="P:DNA transposition"/>
    <property type="evidence" value="ECO:0007669"/>
    <property type="project" value="InterPro"/>
</dbReference>
<evidence type="ECO:0000313" key="8">
    <source>
        <dbReference type="Proteomes" id="UP000003167"/>
    </source>
</evidence>
<keyword evidence="2" id="KW-0815">Transposition</keyword>
<organism evidence="7 8">
    <name type="scientific">Segatella maculosa OT 289</name>
    <dbReference type="NCBI Taxonomy" id="999422"/>
    <lineage>
        <taxon>Bacteria</taxon>
        <taxon>Pseudomonadati</taxon>
        <taxon>Bacteroidota</taxon>
        <taxon>Bacteroidia</taxon>
        <taxon>Bacteroidales</taxon>
        <taxon>Prevotellaceae</taxon>
        <taxon>Segatella</taxon>
    </lineage>
</organism>
<evidence type="ECO:0000256" key="2">
    <source>
        <dbReference type="ARBA" id="ARBA00022578"/>
    </source>
</evidence>
<dbReference type="Pfam" id="PF14294">
    <property type="entry name" value="DUF4372"/>
    <property type="match status" value="1"/>
</dbReference>
<evidence type="ECO:0000256" key="3">
    <source>
        <dbReference type="ARBA" id="ARBA00023125"/>
    </source>
</evidence>
<feature type="domain" description="Transposase IS4-like" evidence="5">
    <location>
        <begin position="123"/>
        <end position="218"/>
    </location>
</feature>
<evidence type="ECO:0008006" key="9">
    <source>
        <dbReference type="Google" id="ProtNLM"/>
    </source>
</evidence>
<name>H1HKV2_9BACT</name>
<dbReference type="RefSeq" id="WP_008564563.1">
    <property type="nucleotide sequence ID" value="NZ_JH594501.1"/>
</dbReference>
<evidence type="ECO:0000259" key="6">
    <source>
        <dbReference type="Pfam" id="PF14294"/>
    </source>
</evidence>
<accession>H1HKV2</accession>
<dbReference type="Proteomes" id="UP000003167">
    <property type="component" value="Unassembled WGS sequence"/>
</dbReference>
<dbReference type="PATRIC" id="fig|999422.3.peg.817"/>